<dbReference type="EMBL" id="JAXCLA010000005">
    <property type="protein sequence ID" value="MDY0746217.1"/>
    <property type="molecule type" value="Genomic_DNA"/>
</dbReference>
<accession>A0ABU5DM97</accession>
<dbReference type="InterPro" id="IPR014085">
    <property type="entry name" value="Allophanate_hydrolase"/>
</dbReference>
<dbReference type="EC" id="3.5.1.54" evidence="3"/>
<dbReference type="Gene3D" id="3.90.1300.10">
    <property type="entry name" value="Amidase signature (AS) domain"/>
    <property type="match status" value="1"/>
</dbReference>
<dbReference type="InterPro" id="IPR000120">
    <property type="entry name" value="Amidase"/>
</dbReference>
<feature type="domain" description="Allophanate hydrolase C-terminal" evidence="2">
    <location>
        <begin position="469"/>
        <end position="597"/>
    </location>
</feature>
<dbReference type="PANTHER" id="PTHR11895:SF169">
    <property type="entry name" value="GLUTAMYL-TRNA(GLN) AMIDOTRANSFERASE"/>
    <property type="match status" value="1"/>
</dbReference>
<reference evidence="3 4" key="1">
    <citation type="submission" date="2023-11" db="EMBL/GenBank/DDBJ databases">
        <title>Paucibacter sp. nov., isolated from fresh soil in Korea.</title>
        <authorList>
            <person name="Le N.T.T."/>
        </authorList>
    </citation>
    <scope>NUCLEOTIDE SEQUENCE [LARGE SCALE GENOMIC DNA]</scope>
    <source>
        <strain evidence="3 4">R3-3</strain>
    </source>
</reference>
<dbReference type="Gene3D" id="3.10.490.10">
    <property type="entry name" value="Gamma-glutamyl cyclotransferase-like"/>
    <property type="match status" value="1"/>
</dbReference>
<dbReference type="RefSeq" id="WP_320424112.1">
    <property type="nucleotide sequence ID" value="NZ_JAXCLA010000005.1"/>
</dbReference>
<dbReference type="NCBIfam" id="NF006043">
    <property type="entry name" value="PRK08186.1"/>
    <property type="match status" value="1"/>
</dbReference>
<dbReference type="InterPro" id="IPR023631">
    <property type="entry name" value="Amidase_dom"/>
</dbReference>
<dbReference type="Proteomes" id="UP001285263">
    <property type="component" value="Unassembled WGS sequence"/>
</dbReference>
<dbReference type="NCBIfam" id="TIGR02713">
    <property type="entry name" value="allophanate_hyd"/>
    <property type="match status" value="1"/>
</dbReference>
<comment type="caution">
    <text evidence="3">The sequence shown here is derived from an EMBL/GenBank/DDBJ whole genome shotgun (WGS) entry which is preliminary data.</text>
</comment>
<sequence length="601" mass="64132">MYTISDWQRAYREDGASPPELIGRLAASFAPDDTAWLLRCEPAFIEAQIARLDGIAPHELPLWGVPFAVKDNIDVDGLVTTAACPAFAHRATRSATVVRRLQAAGAILVGKTNLDQFATGLVGTRSPYGEVPNSFDPAYVSGGSSSGSASVVARGLVPFALGTDTAGSGRVPAGFNNIAGLKPTPGSVPMHGVLPACRTLDVVSVFALTASDAGLVMSQIEGASGEPCFQRHPPQLPWLGTEGRPLRVGVPMDPGCDETIGYAAAFDEARARLASRGVLLEPIDMAPFDAVARLLYHGPWVAERYAIVAQMIERQPEQLDPTVREVIEAANAFSAADAFAARYRLEQLRRQIAPLWERIDFMMLPTATTCPTRAAVQEQPIQRNSELGRYTNFVNLLGLSALALPGSITPQGLPFGVTFVAPPGADAALLRWGLEWEAAHEELPLGARLRPRRAQDLTLQQAPVAAPTMQIAVVGAHLSGMPLHGQLVERGCQLVERTRTAAHYRLHALPGTVPPKPGLARLPDGEDGKGGHSIELEVYEMPLHEVGRFLALIPAPLGLGTVELADGRCVKGFICEPAALVGAPDISRYGGWRSYIASLKP</sequence>
<evidence type="ECO:0000259" key="2">
    <source>
        <dbReference type="Pfam" id="PF21986"/>
    </source>
</evidence>
<dbReference type="InterPro" id="IPR036928">
    <property type="entry name" value="AS_sf"/>
</dbReference>
<evidence type="ECO:0000313" key="4">
    <source>
        <dbReference type="Proteomes" id="UP001285263"/>
    </source>
</evidence>
<evidence type="ECO:0000313" key="3">
    <source>
        <dbReference type="EMBL" id="MDY0746217.1"/>
    </source>
</evidence>
<dbReference type="PANTHER" id="PTHR11895">
    <property type="entry name" value="TRANSAMIDASE"/>
    <property type="match status" value="1"/>
</dbReference>
<protein>
    <submittedName>
        <fullName evidence="3">Allophanate hydrolase</fullName>
        <ecNumber evidence="3">3.5.1.54</ecNumber>
    </submittedName>
</protein>
<dbReference type="GO" id="GO:0004039">
    <property type="term" value="F:allophanate hydrolase activity"/>
    <property type="evidence" value="ECO:0007669"/>
    <property type="project" value="UniProtKB-EC"/>
</dbReference>
<dbReference type="Pfam" id="PF21986">
    <property type="entry name" value="AH_C"/>
    <property type="match status" value="1"/>
</dbReference>
<feature type="domain" description="Amidase" evidence="1">
    <location>
        <begin position="48"/>
        <end position="430"/>
    </location>
</feature>
<dbReference type="InterPro" id="IPR053844">
    <property type="entry name" value="AH_C"/>
</dbReference>
<proteinExistence type="predicted"/>
<evidence type="ECO:0000259" key="1">
    <source>
        <dbReference type="Pfam" id="PF01425"/>
    </source>
</evidence>
<dbReference type="SUPFAM" id="SSF75304">
    <property type="entry name" value="Amidase signature (AS) enzymes"/>
    <property type="match status" value="1"/>
</dbReference>
<gene>
    <name evidence="3" type="primary">atzF</name>
    <name evidence="3" type="ORF">SNE35_16990</name>
</gene>
<dbReference type="Gene3D" id="1.20.58.1700">
    <property type="match status" value="1"/>
</dbReference>
<name>A0ABU5DM97_9BURK</name>
<keyword evidence="4" id="KW-1185">Reference proteome</keyword>
<keyword evidence="3" id="KW-0378">Hydrolase</keyword>
<dbReference type="Pfam" id="PF01425">
    <property type="entry name" value="Amidase"/>
    <property type="match status" value="1"/>
</dbReference>
<organism evidence="3 4">
    <name type="scientific">Roseateles agri</name>
    <dbReference type="NCBI Taxonomy" id="3098619"/>
    <lineage>
        <taxon>Bacteria</taxon>
        <taxon>Pseudomonadati</taxon>
        <taxon>Pseudomonadota</taxon>
        <taxon>Betaproteobacteria</taxon>
        <taxon>Burkholderiales</taxon>
        <taxon>Sphaerotilaceae</taxon>
        <taxon>Roseateles</taxon>
    </lineage>
</organism>